<evidence type="ECO:0000313" key="2">
    <source>
        <dbReference type="EMBL" id="KAJ7303131.1"/>
    </source>
</evidence>
<evidence type="ECO:0000256" key="1">
    <source>
        <dbReference type="SAM" id="MobiDB-lite"/>
    </source>
</evidence>
<dbReference type="EMBL" id="JARIHO010000107">
    <property type="protein sequence ID" value="KAJ7303131.1"/>
    <property type="molecule type" value="Genomic_DNA"/>
</dbReference>
<comment type="caution">
    <text evidence="2">The sequence shown here is derived from an EMBL/GenBank/DDBJ whole genome shotgun (WGS) entry which is preliminary data.</text>
</comment>
<gene>
    <name evidence="2" type="ORF">DFH08DRAFT_1089462</name>
</gene>
<feature type="region of interest" description="Disordered" evidence="1">
    <location>
        <begin position="70"/>
        <end position="145"/>
    </location>
</feature>
<evidence type="ECO:0000313" key="3">
    <source>
        <dbReference type="Proteomes" id="UP001218218"/>
    </source>
</evidence>
<organism evidence="2 3">
    <name type="scientific">Mycena albidolilacea</name>
    <dbReference type="NCBI Taxonomy" id="1033008"/>
    <lineage>
        <taxon>Eukaryota</taxon>
        <taxon>Fungi</taxon>
        <taxon>Dikarya</taxon>
        <taxon>Basidiomycota</taxon>
        <taxon>Agaricomycotina</taxon>
        <taxon>Agaricomycetes</taxon>
        <taxon>Agaricomycetidae</taxon>
        <taxon>Agaricales</taxon>
        <taxon>Marasmiineae</taxon>
        <taxon>Mycenaceae</taxon>
        <taxon>Mycena</taxon>
    </lineage>
</organism>
<name>A0AAD6Z227_9AGAR</name>
<dbReference type="AlphaFoldDB" id="A0AAD6Z227"/>
<proteinExistence type="predicted"/>
<feature type="compositionally biased region" description="Acidic residues" evidence="1">
    <location>
        <begin position="125"/>
        <end position="145"/>
    </location>
</feature>
<accession>A0AAD6Z227</accession>
<dbReference type="Proteomes" id="UP001218218">
    <property type="component" value="Unassembled WGS sequence"/>
</dbReference>
<protein>
    <submittedName>
        <fullName evidence="2">Uncharacterized protein</fullName>
    </submittedName>
</protein>
<sequence length="145" mass="16287">MAPHQPDNRQTQNIFLMDVKAKLFAAARERHPILARYHNDWATAEIAKQYVKNKRNNAYKNGWLEPPAKYSHLKANAAKRNPSAPRSRQNKLANAKIAKKRVTAKKTSTSKKAAVKKGKAKAVVSDDEDEEMSDAESEGAMEEDD</sequence>
<keyword evidence="3" id="KW-1185">Reference proteome</keyword>
<reference evidence="2" key="1">
    <citation type="submission" date="2023-03" db="EMBL/GenBank/DDBJ databases">
        <title>Massive genome expansion in bonnet fungi (Mycena s.s.) driven by repeated elements and novel gene families across ecological guilds.</title>
        <authorList>
            <consortium name="Lawrence Berkeley National Laboratory"/>
            <person name="Harder C.B."/>
            <person name="Miyauchi S."/>
            <person name="Viragh M."/>
            <person name="Kuo A."/>
            <person name="Thoen E."/>
            <person name="Andreopoulos B."/>
            <person name="Lu D."/>
            <person name="Skrede I."/>
            <person name="Drula E."/>
            <person name="Henrissat B."/>
            <person name="Morin E."/>
            <person name="Kohler A."/>
            <person name="Barry K."/>
            <person name="LaButti K."/>
            <person name="Morin E."/>
            <person name="Salamov A."/>
            <person name="Lipzen A."/>
            <person name="Mereny Z."/>
            <person name="Hegedus B."/>
            <person name="Baldrian P."/>
            <person name="Stursova M."/>
            <person name="Weitz H."/>
            <person name="Taylor A."/>
            <person name="Grigoriev I.V."/>
            <person name="Nagy L.G."/>
            <person name="Martin F."/>
            <person name="Kauserud H."/>
        </authorList>
    </citation>
    <scope>NUCLEOTIDE SEQUENCE</scope>
    <source>
        <strain evidence="2">CBHHK002</strain>
    </source>
</reference>